<sequence length="903" mass="97705">MFASTPQGVRAQAKSLRAPSAISSIASYLNGISSYVAQNLSEKSPSTEFDPLDPSERVLSAAFCWVDWENKRQLCLFLGYGRGFQVWSLGDLENVREVVSVREGLRKVTWVEALPTPYRRDGSTDYLEHARPLIAYITEVVSEDSSGKPQSALQLYSLRSLTAVQTVKFGEDTALEAKCNARVIAVSLASHAIHIYSALTLHLLGVYTDTRPNPLNNAIVYDIGSRYIIYATSTPPPPSRRKGTSTDELPSDPDSDDADGIPDAGLARKVAGKVAKDLVVGAKVIGEYGYQALSNYFSPATKEGVALRAEEDVKVNGTPGGKVKENGKLDRYAELPSGVVVIRPLPTPTSPSSNSSTTTSPQPHPPSIAHWKPHTNPVSVIAFNPNQTLVITASSQANTFYIWQVPGRSSKGKPRTAVQCLYKLERGYTMATIESVAFSVDSKWVGVTTTRGTTHVYRINPASMKEKSLNGMNGERLNIINGFAEPKQTQTLVPGTAEGGIASLYPVARIKRQPVEASPKSEAWSEGVVSNDSITCGSGRAPLIAAFLPDKNALKDTAAAVYDRRSHDRSSPVGSAGTTCGGSWTHTQAEAPVSAIRLFRQRLLTFHPTDRGSLMMHHVDVLLEDPTPASPQTLLPSPKRSSTGASPSSFDRFSPSGLFSAFPGLGFGGKKQHIRVKVSEVMEWNVKREMDWGEVKRSVQTSPSRPPAPTRTNPTQTPTTTTSTTTAAAKSSPPSRIQWPSKIEIVTHETAPRPPVWMGPQFCFQVFDASRSLVSIEPNSPDLSDLPAAFHVQIRREAPKPYGDDKTLVPNGQFPVLGGDEKFQEGISTAMGSFIQFPDEDTVIPNGGDRDSLSFEDAYHIHIVARRHGFQPSETGSLSCDEDEEAIGGVHPCGGVVVDEDEV</sequence>
<feature type="compositionally biased region" description="Polar residues" evidence="2">
    <location>
        <begin position="630"/>
        <end position="650"/>
    </location>
</feature>
<gene>
    <name evidence="5" type="ORF">SPPG_05007</name>
</gene>
<dbReference type="InterPro" id="IPR045142">
    <property type="entry name" value="BCAS3-like"/>
</dbReference>
<protein>
    <submittedName>
        <fullName evidence="5">Uncharacterized protein</fullName>
    </submittedName>
</protein>
<dbReference type="Gene3D" id="2.130.10.10">
    <property type="entry name" value="YVTN repeat-like/Quinoprotein amine dehydrogenase"/>
    <property type="match status" value="1"/>
</dbReference>
<dbReference type="InterPro" id="IPR022175">
    <property type="entry name" value="BCAS3_dom"/>
</dbReference>
<dbReference type="RefSeq" id="XP_016607661.1">
    <property type="nucleotide sequence ID" value="XM_016753247.1"/>
</dbReference>
<evidence type="ECO:0000259" key="3">
    <source>
        <dbReference type="Pfam" id="PF12490"/>
    </source>
</evidence>
<comment type="subcellular location">
    <subcellularLocation>
        <location evidence="1">Preautophagosomal structure</location>
    </subcellularLocation>
</comment>
<reference evidence="5 6" key="1">
    <citation type="submission" date="2009-08" db="EMBL/GenBank/DDBJ databases">
        <title>The Genome Sequence of Spizellomyces punctatus strain DAOM BR117.</title>
        <authorList>
            <consortium name="The Broad Institute Genome Sequencing Platform"/>
            <person name="Russ C."/>
            <person name="Cuomo C."/>
            <person name="Shea T."/>
            <person name="Young S.K."/>
            <person name="Zeng Q."/>
            <person name="Koehrsen M."/>
            <person name="Haas B."/>
            <person name="Borodovsky M."/>
            <person name="Guigo R."/>
            <person name="Alvarado L."/>
            <person name="Berlin A."/>
            <person name="Bochicchio J."/>
            <person name="Borenstein D."/>
            <person name="Chapman S."/>
            <person name="Chen Z."/>
            <person name="Engels R."/>
            <person name="Freedman E."/>
            <person name="Gellesch M."/>
            <person name="Goldberg J."/>
            <person name="Griggs A."/>
            <person name="Gujja S."/>
            <person name="Heiman D."/>
            <person name="Hepburn T."/>
            <person name="Howarth C."/>
            <person name="Jen D."/>
            <person name="Larson L."/>
            <person name="Lewis B."/>
            <person name="Mehta T."/>
            <person name="Park D."/>
            <person name="Pearson M."/>
            <person name="Roberts A."/>
            <person name="Saif S."/>
            <person name="Shenoy N."/>
            <person name="Sisk P."/>
            <person name="Stolte C."/>
            <person name="Sykes S."/>
            <person name="Thomson T."/>
            <person name="Walk T."/>
            <person name="White J."/>
            <person name="Yandava C."/>
            <person name="Burger G."/>
            <person name="Gray M.W."/>
            <person name="Holland P.W.H."/>
            <person name="King N."/>
            <person name="Lang F.B.F."/>
            <person name="Roger A.J."/>
            <person name="Ruiz-Trillo I."/>
            <person name="Lander E."/>
            <person name="Nusbaum C."/>
        </authorList>
    </citation>
    <scope>NUCLEOTIDE SEQUENCE [LARGE SCALE GENOMIC DNA]</scope>
    <source>
        <strain evidence="5 6">DAOM BR117</strain>
    </source>
</reference>
<proteinExistence type="predicted"/>
<name>A0A0L0HF25_SPIPD</name>
<dbReference type="Pfam" id="PF21034">
    <property type="entry name" value="BCAS3_WD40"/>
    <property type="match status" value="2"/>
</dbReference>
<evidence type="ECO:0000256" key="1">
    <source>
        <dbReference type="ARBA" id="ARBA00004329"/>
    </source>
</evidence>
<evidence type="ECO:0000313" key="6">
    <source>
        <dbReference type="Proteomes" id="UP000053201"/>
    </source>
</evidence>
<evidence type="ECO:0000313" key="5">
    <source>
        <dbReference type="EMBL" id="KNC99621.1"/>
    </source>
</evidence>
<evidence type="ECO:0000259" key="4">
    <source>
        <dbReference type="Pfam" id="PF21034"/>
    </source>
</evidence>
<dbReference type="OrthoDB" id="25778at2759"/>
<dbReference type="GO" id="GO:0000407">
    <property type="term" value="C:phagophore assembly site"/>
    <property type="evidence" value="ECO:0007669"/>
    <property type="project" value="UniProtKB-SubCell"/>
</dbReference>
<dbReference type="VEuPathDB" id="FungiDB:SPPG_05007"/>
<feature type="compositionally biased region" description="Acidic residues" evidence="2">
    <location>
        <begin position="249"/>
        <end position="260"/>
    </location>
</feature>
<accession>A0A0L0HF25</accession>
<keyword evidence="6" id="KW-1185">Reference proteome</keyword>
<dbReference type="EMBL" id="KQ257457">
    <property type="protein sequence ID" value="KNC99621.1"/>
    <property type="molecule type" value="Genomic_DNA"/>
</dbReference>
<feature type="region of interest" description="Disordered" evidence="2">
    <location>
        <begin position="694"/>
        <end position="736"/>
    </location>
</feature>
<dbReference type="InterPro" id="IPR015943">
    <property type="entry name" value="WD40/YVTN_repeat-like_dom_sf"/>
</dbReference>
<evidence type="ECO:0000256" key="2">
    <source>
        <dbReference type="SAM" id="MobiDB-lite"/>
    </source>
</evidence>
<organism evidence="5 6">
    <name type="scientific">Spizellomyces punctatus (strain DAOM BR117)</name>
    <dbReference type="NCBI Taxonomy" id="645134"/>
    <lineage>
        <taxon>Eukaryota</taxon>
        <taxon>Fungi</taxon>
        <taxon>Fungi incertae sedis</taxon>
        <taxon>Chytridiomycota</taxon>
        <taxon>Chytridiomycota incertae sedis</taxon>
        <taxon>Chytridiomycetes</taxon>
        <taxon>Spizellomycetales</taxon>
        <taxon>Spizellomycetaceae</taxon>
        <taxon>Spizellomyces</taxon>
    </lineage>
</organism>
<feature type="region of interest" description="Disordered" evidence="2">
    <location>
        <begin position="342"/>
        <end position="371"/>
    </location>
</feature>
<feature type="region of interest" description="Disordered" evidence="2">
    <location>
        <begin position="232"/>
        <end position="263"/>
    </location>
</feature>
<dbReference type="PANTHER" id="PTHR13268:SF0">
    <property type="entry name" value="BCAS3 MICROTUBULE ASSOCIATED CELL MIGRATION FACTOR"/>
    <property type="match status" value="1"/>
</dbReference>
<dbReference type="SUPFAM" id="SSF50978">
    <property type="entry name" value="WD40 repeat-like"/>
    <property type="match status" value="1"/>
</dbReference>
<dbReference type="InterPro" id="IPR048382">
    <property type="entry name" value="BCAS3_WD40"/>
</dbReference>
<feature type="compositionally biased region" description="Low complexity" evidence="2">
    <location>
        <begin position="350"/>
        <end position="361"/>
    </location>
</feature>
<dbReference type="SMART" id="SM00320">
    <property type="entry name" value="WD40"/>
    <property type="match status" value="2"/>
</dbReference>
<dbReference type="Proteomes" id="UP000053201">
    <property type="component" value="Unassembled WGS sequence"/>
</dbReference>
<feature type="domain" description="BCAS3 WD40" evidence="4">
    <location>
        <begin position="368"/>
        <end position="466"/>
    </location>
</feature>
<feature type="compositionally biased region" description="Low complexity" evidence="2">
    <location>
        <begin position="710"/>
        <end position="736"/>
    </location>
</feature>
<feature type="domain" description="BCAS3" evidence="3">
    <location>
        <begin position="671"/>
        <end position="771"/>
    </location>
</feature>
<feature type="region of interest" description="Disordered" evidence="2">
    <location>
        <begin position="627"/>
        <end position="650"/>
    </location>
</feature>
<dbReference type="GO" id="GO:0006914">
    <property type="term" value="P:autophagy"/>
    <property type="evidence" value="ECO:0007669"/>
    <property type="project" value="InterPro"/>
</dbReference>
<dbReference type="eggNOG" id="KOG2109">
    <property type="taxonomic scope" value="Eukaryota"/>
</dbReference>
<dbReference type="AlphaFoldDB" id="A0A0L0HF25"/>
<dbReference type="GeneID" id="27688427"/>
<dbReference type="GO" id="GO:0042594">
    <property type="term" value="P:response to starvation"/>
    <property type="evidence" value="ECO:0007669"/>
    <property type="project" value="TreeGrafter"/>
</dbReference>
<dbReference type="InParanoid" id="A0A0L0HF25"/>
<dbReference type="InterPro" id="IPR036322">
    <property type="entry name" value="WD40_repeat_dom_sf"/>
</dbReference>
<dbReference type="InterPro" id="IPR001680">
    <property type="entry name" value="WD40_rpt"/>
</dbReference>
<dbReference type="PANTHER" id="PTHR13268">
    <property type="entry name" value="BREAST CARCINOMA AMPLIFIED SEQUENCE 3"/>
    <property type="match status" value="1"/>
</dbReference>
<dbReference type="Pfam" id="PF12490">
    <property type="entry name" value="BCAS3"/>
    <property type="match status" value="1"/>
</dbReference>
<feature type="domain" description="BCAS3 WD40" evidence="4">
    <location>
        <begin position="70"/>
        <end position="232"/>
    </location>
</feature>